<dbReference type="Pfam" id="PF00353">
    <property type="entry name" value="HemolysinCabind"/>
    <property type="match status" value="3"/>
</dbReference>
<comment type="subcellular location">
    <subcellularLocation>
        <location evidence="2">Secreted</location>
    </subcellularLocation>
</comment>
<reference evidence="6 7" key="1">
    <citation type="submission" date="2016-02" db="EMBL/GenBank/DDBJ databases">
        <title>Complete Genome of H5569, the type strain of the newly described species Haematospirillium jordaniae.</title>
        <authorList>
            <person name="Nicholson A.C."/>
            <person name="Humrighouse B.W."/>
            <person name="Loparov V."/>
            <person name="McQuiston J.R."/>
        </authorList>
    </citation>
    <scope>NUCLEOTIDE SEQUENCE [LARGE SCALE GENOMIC DNA]</scope>
    <source>
        <strain evidence="6 7">H5569</strain>
    </source>
</reference>
<protein>
    <recommendedName>
        <fullName evidence="5">Peptidase M10 serralysin C-terminal domain-containing protein</fullName>
    </recommendedName>
</protein>
<dbReference type="STRING" id="1549855.AY555_07540"/>
<dbReference type="KEGG" id="hjo:AY555_07540"/>
<dbReference type="InterPro" id="IPR011049">
    <property type="entry name" value="Serralysin-like_metalloprot_C"/>
</dbReference>
<name>A0A143DE68_9PROT</name>
<dbReference type="GO" id="GO:0005509">
    <property type="term" value="F:calcium ion binding"/>
    <property type="evidence" value="ECO:0007669"/>
    <property type="project" value="InterPro"/>
</dbReference>
<evidence type="ECO:0000256" key="4">
    <source>
        <dbReference type="ARBA" id="ARBA00022737"/>
    </source>
</evidence>
<sequence length="387" mass="40694">MDPKQSIVGTDQNDLFIGNDEGNIFRGMGGRDILDGSGCQDTADYSDKVDPVVVTLKQSSPTNVFVGGVAEDILINIENIIGGAGDDRLIGDDSMNVFRGGPGKDYIDGGGSPDCADYLDKDLPVHVTLNGKHEVTVYVGGEPEDTIRNIEQIIGGSGDDRLIGDNEGNVFHGAGGRDYIDGGAGMDTVDFLDKTQPVHLTLAEGGAESIAFVGGVPEDTLKNIEVVIGGAGDDHLIGNSSLNWLSGGDGNDTLQGNIGRDLLIGDKGADTFVYVSFEDSLVDTPDYIVDFNSAEGDRVDLSAIDGDRSTDGFQPLRFGGTLPRPNGVWYEECGEINQLGGLIAGRNIKIHVDVDGDALADMMINLCEGAPEGAPNLVLSDPLYLLS</sequence>
<organism evidence="6 7">
    <name type="scientific">Haematospirillum jordaniae</name>
    <dbReference type="NCBI Taxonomy" id="1549855"/>
    <lineage>
        <taxon>Bacteria</taxon>
        <taxon>Pseudomonadati</taxon>
        <taxon>Pseudomonadota</taxon>
        <taxon>Alphaproteobacteria</taxon>
        <taxon>Rhodospirillales</taxon>
        <taxon>Novispirillaceae</taxon>
        <taxon>Haematospirillum</taxon>
    </lineage>
</organism>
<gene>
    <name evidence="6" type="ORF">AY555_07540</name>
</gene>
<keyword evidence="3" id="KW-0964">Secreted</keyword>
<accession>A0A143DE68</accession>
<dbReference type="Proteomes" id="UP000076066">
    <property type="component" value="Chromosome"/>
</dbReference>
<keyword evidence="7" id="KW-1185">Reference proteome</keyword>
<dbReference type="PRINTS" id="PR00313">
    <property type="entry name" value="CABNDNGRPT"/>
</dbReference>
<dbReference type="Pfam" id="PF08548">
    <property type="entry name" value="Peptidase_M10_C"/>
    <property type="match status" value="1"/>
</dbReference>
<evidence type="ECO:0000256" key="2">
    <source>
        <dbReference type="ARBA" id="ARBA00004613"/>
    </source>
</evidence>
<dbReference type="AlphaFoldDB" id="A0A143DE68"/>
<evidence type="ECO:0000259" key="5">
    <source>
        <dbReference type="Pfam" id="PF08548"/>
    </source>
</evidence>
<keyword evidence="4" id="KW-0677">Repeat</keyword>
<feature type="domain" description="Peptidase M10 serralysin C-terminal" evidence="5">
    <location>
        <begin position="183"/>
        <end position="308"/>
    </location>
</feature>
<dbReference type="SUPFAM" id="SSF51120">
    <property type="entry name" value="beta-Roll"/>
    <property type="match status" value="2"/>
</dbReference>
<evidence type="ECO:0000313" key="7">
    <source>
        <dbReference type="Proteomes" id="UP000076066"/>
    </source>
</evidence>
<proteinExistence type="predicted"/>
<dbReference type="InterPro" id="IPR013858">
    <property type="entry name" value="Peptidase_M10B_C"/>
</dbReference>
<dbReference type="GO" id="GO:0005615">
    <property type="term" value="C:extracellular space"/>
    <property type="evidence" value="ECO:0007669"/>
    <property type="project" value="InterPro"/>
</dbReference>
<evidence type="ECO:0000256" key="3">
    <source>
        <dbReference type="ARBA" id="ARBA00022525"/>
    </source>
</evidence>
<comment type="cofactor">
    <cofactor evidence="1">
        <name>Ca(2+)</name>
        <dbReference type="ChEBI" id="CHEBI:29108"/>
    </cofactor>
</comment>
<dbReference type="InterPro" id="IPR001343">
    <property type="entry name" value="Hemolysn_Ca-bd"/>
</dbReference>
<dbReference type="EMBL" id="CP014525">
    <property type="protein sequence ID" value="AMW35052.1"/>
    <property type="molecule type" value="Genomic_DNA"/>
</dbReference>
<evidence type="ECO:0000313" key="6">
    <source>
        <dbReference type="EMBL" id="AMW35052.1"/>
    </source>
</evidence>
<dbReference type="Gene3D" id="2.150.10.10">
    <property type="entry name" value="Serralysin-like metalloprotease, C-terminal"/>
    <property type="match status" value="3"/>
</dbReference>
<evidence type="ECO:0000256" key="1">
    <source>
        <dbReference type="ARBA" id="ARBA00001913"/>
    </source>
</evidence>